<dbReference type="Gene3D" id="3.40.20.10">
    <property type="entry name" value="Severin"/>
    <property type="match status" value="1"/>
</dbReference>
<dbReference type="PRINTS" id="PR00006">
    <property type="entry name" value="COFILIN"/>
</dbReference>
<protein>
    <recommendedName>
        <fullName evidence="3">ADF-H domain-containing protein</fullName>
    </recommendedName>
</protein>
<reference evidence="4" key="1">
    <citation type="submission" date="2023-07" db="EMBL/GenBank/DDBJ databases">
        <title>A chromosome-level genome assembly of Lolium multiflorum.</title>
        <authorList>
            <person name="Chen Y."/>
            <person name="Copetti D."/>
            <person name="Kolliker R."/>
            <person name="Studer B."/>
        </authorList>
    </citation>
    <scope>NUCLEOTIDE SEQUENCE</scope>
    <source>
        <strain evidence="4">02402/16</strain>
        <tissue evidence="4">Leaf</tissue>
    </source>
</reference>
<keyword evidence="2" id="KW-0009">Actin-binding</keyword>
<dbReference type="Proteomes" id="UP001231189">
    <property type="component" value="Unassembled WGS sequence"/>
</dbReference>
<keyword evidence="5" id="KW-1185">Reference proteome</keyword>
<proteinExistence type="inferred from homology"/>
<dbReference type="EMBL" id="JAUUTY010000002">
    <property type="protein sequence ID" value="KAK1684654.1"/>
    <property type="molecule type" value="Genomic_DNA"/>
</dbReference>
<evidence type="ECO:0000313" key="4">
    <source>
        <dbReference type="EMBL" id="KAK1684654.1"/>
    </source>
</evidence>
<gene>
    <name evidence="4" type="ORF">QYE76_045502</name>
</gene>
<accession>A0AAD8TKJ5</accession>
<dbReference type="CDD" id="cd11286">
    <property type="entry name" value="ADF_cofilin_like"/>
    <property type="match status" value="1"/>
</dbReference>
<dbReference type="GO" id="GO:0030042">
    <property type="term" value="P:actin filament depolymerization"/>
    <property type="evidence" value="ECO:0007669"/>
    <property type="project" value="InterPro"/>
</dbReference>
<dbReference type="GO" id="GO:0003779">
    <property type="term" value="F:actin binding"/>
    <property type="evidence" value="ECO:0007669"/>
    <property type="project" value="UniProtKB-KW"/>
</dbReference>
<evidence type="ECO:0000313" key="5">
    <source>
        <dbReference type="Proteomes" id="UP001231189"/>
    </source>
</evidence>
<dbReference type="PANTHER" id="PTHR11913">
    <property type="entry name" value="COFILIN-RELATED"/>
    <property type="match status" value="1"/>
</dbReference>
<organism evidence="4 5">
    <name type="scientific">Lolium multiflorum</name>
    <name type="common">Italian ryegrass</name>
    <name type="synonym">Lolium perenne subsp. multiflorum</name>
    <dbReference type="NCBI Taxonomy" id="4521"/>
    <lineage>
        <taxon>Eukaryota</taxon>
        <taxon>Viridiplantae</taxon>
        <taxon>Streptophyta</taxon>
        <taxon>Embryophyta</taxon>
        <taxon>Tracheophyta</taxon>
        <taxon>Spermatophyta</taxon>
        <taxon>Magnoliopsida</taxon>
        <taxon>Liliopsida</taxon>
        <taxon>Poales</taxon>
        <taxon>Poaceae</taxon>
        <taxon>BOP clade</taxon>
        <taxon>Pooideae</taxon>
        <taxon>Poodae</taxon>
        <taxon>Poeae</taxon>
        <taxon>Poeae Chloroplast Group 2 (Poeae type)</taxon>
        <taxon>Loliodinae</taxon>
        <taxon>Loliinae</taxon>
        <taxon>Lolium</taxon>
    </lineage>
</organism>
<evidence type="ECO:0000259" key="3">
    <source>
        <dbReference type="PROSITE" id="PS51263"/>
    </source>
</evidence>
<dbReference type="Pfam" id="PF00241">
    <property type="entry name" value="Cofilin_ADF"/>
    <property type="match status" value="1"/>
</dbReference>
<dbReference type="AlphaFoldDB" id="A0AAD8TKJ5"/>
<sequence length="135" mass="15232">MADSASGMAVSDECKIRFQELKTKTSHSSIVFKIDESLRAVAVERLGKPEESYDDFAASLPADDCRYAVFLYFDSVGKSTIFFFSWSPDTSRVRTKMIYASTKDRFKKELDGIQVVLEATDPSEMSFDIVKDRAL</sequence>
<dbReference type="InterPro" id="IPR029006">
    <property type="entry name" value="ADF-H/Gelsolin-like_dom_sf"/>
</dbReference>
<dbReference type="SUPFAM" id="SSF55753">
    <property type="entry name" value="Actin depolymerizing proteins"/>
    <property type="match status" value="1"/>
</dbReference>
<comment type="similarity">
    <text evidence="1">Belongs to the actin-binding proteins ADF family.</text>
</comment>
<dbReference type="PROSITE" id="PS51263">
    <property type="entry name" value="ADF_H"/>
    <property type="match status" value="1"/>
</dbReference>
<name>A0AAD8TKJ5_LOLMU</name>
<dbReference type="SMART" id="SM00102">
    <property type="entry name" value="ADF"/>
    <property type="match status" value="1"/>
</dbReference>
<dbReference type="GO" id="GO:0015629">
    <property type="term" value="C:actin cytoskeleton"/>
    <property type="evidence" value="ECO:0007669"/>
    <property type="project" value="InterPro"/>
</dbReference>
<evidence type="ECO:0000256" key="1">
    <source>
        <dbReference type="ARBA" id="ARBA00006844"/>
    </source>
</evidence>
<feature type="domain" description="ADF-H" evidence="3">
    <location>
        <begin position="7"/>
        <end position="135"/>
    </location>
</feature>
<comment type="caution">
    <text evidence="4">The sequence shown here is derived from an EMBL/GenBank/DDBJ whole genome shotgun (WGS) entry which is preliminary data.</text>
</comment>
<dbReference type="InterPro" id="IPR017904">
    <property type="entry name" value="ADF/Cofilin"/>
</dbReference>
<evidence type="ECO:0000256" key="2">
    <source>
        <dbReference type="ARBA" id="ARBA00023203"/>
    </source>
</evidence>
<dbReference type="InterPro" id="IPR002108">
    <property type="entry name" value="ADF-H"/>
</dbReference>